<proteinExistence type="predicted"/>
<feature type="transmembrane region" description="Helical" evidence="5">
    <location>
        <begin position="118"/>
        <end position="141"/>
    </location>
</feature>
<evidence type="ECO:0000313" key="7">
    <source>
        <dbReference type="Proteomes" id="UP000036520"/>
    </source>
</evidence>
<keyword evidence="3 5" id="KW-1133">Transmembrane helix</keyword>
<dbReference type="InterPro" id="IPR002657">
    <property type="entry name" value="BilAc:Na_symport/Acr3"/>
</dbReference>
<feature type="transmembrane region" description="Helical" evidence="5">
    <location>
        <begin position="267"/>
        <end position="287"/>
    </location>
</feature>
<evidence type="ECO:0000256" key="5">
    <source>
        <dbReference type="SAM" id="Phobius"/>
    </source>
</evidence>
<feature type="transmembrane region" description="Helical" evidence="5">
    <location>
        <begin position="331"/>
        <end position="353"/>
    </location>
</feature>
<dbReference type="InterPro" id="IPR004710">
    <property type="entry name" value="Bilac:Na_transpt"/>
</dbReference>
<sequence length="384" mass="40867">MKIHGIYKIIIACAILLFIAVLVLLFTQNTSYLGPILMAFFLMTAIGVRAFQATKGLSFTLIILTVVATALNFPNNFLEFRGYELAGLITPLIQVIMFGMGTSMGIKDFIALGKSPKSVIVGVAAQFLLMPLIAFSLASASGFSPEISAGLILLGCAPVSVASPVFAYLAKANVALCITIVSVTTLLAPLFIPVLMKFYAGGFIPIDVLGMMWSIVKMVLFPIGAGLIFNKFLHGKAKWLDASMPIVSMVGIAFIVAIIMAAGRESLLNMGLMLVLMVLLLNLLGYLSAYWMARLFKLEEQHCRTISITTGMQNAGLVSGIAKEMGKIATVGLASAVCGPLMGFTSSVLASYWNGKNPPESLDANLSEVVKEDEKGNIGLSGES</sequence>
<accession>A0A0H4PHH7</accession>
<evidence type="ECO:0000256" key="3">
    <source>
        <dbReference type="ARBA" id="ARBA00022989"/>
    </source>
</evidence>
<feature type="transmembrane region" description="Helical" evidence="5">
    <location>
        <begin position="7"/>
        <end position="26"/>
    </location>
</feature>
<organism evidence="6 7">
    <name type="scientific">Cyclobacterium amurskyense</name>
    <dbReference type="NCBI Taxonomy" id="320787"/>
    <lineage>
        <taxon>Bacteria</taxon>
        <taxon>Pseudomonadati</taxon>
        <taxon>Bacteroidota</taxon>
        <taxon>Cytophagia</taxon>
        <taxon>Cytophagales</taxon>
        <taxon>Cyclobacteriaceae</taxon>
        <taxon>Cyclobacterium</taxon>
    </lineage>
</organism>
<evidence type="ECO:0000313" key="6">
    <source>
        <dbReference type="EMBL" id="AKP52328.1"/>
    </source>
</evidence>
<dbReference type="Proteomes" id="UP000036520">
    <property type="component" value="Chromosome"/>
</dbReference>
<dbReference type="STRING" id="320787.CA2015_2922"/>
<feature type="transmembrane region" description="Helical" evidence="5">
    <location>
        <begin position="242"/>
        <end position="261"/>
    </location>
</feature>
<dbReference type="KEGG" id="camu:CA2015_2922"/>
<feature type="transmembrane region" description="Helical" evidence="5">
    <location>
        <begin position="147"/>
        <end position="169"/>
    </location>
</feature>
<feature type="transmembrane region" description="Helical" evidence="5">
    <location>
        <begin position="56"/>
        <end position="73"/>
    </location>
</feature>
<feature type="transmembrane region" description="Helical" evidence="5">
    <location>
        <begin position="176"/>
        <end position="196"/>
    </location>
</feature>
<dbReference type="PANTHER" id="PTHR10361">
    <property type="entry name" value="SODIUM-BILE ACID COTRANSPORTER"/>
    <property type="match status" value="1"/>
</dbReference>
<name>A0A0H4PHH7_9BACT</name>
<dbReference type="PANTHER" id="PTHR10361:SF28">
    <property type="entry name" value="P3 PROTEIN-RELATED"/>
    <property type="match status" value="1"/>
</dbReference>
<dbReference type="AlphaFoldDB" id="A0A0H4PHH7"/>
<keyword evidence="4 5" id="KW-0472">Membrane</keyword>
<gene>
    <name evidence="6" type="ORF">CA2015_2922</name>
</gene>
<feature type="transmembrane region" description="Helical" evidence="5">
    <location>
        <begin position="85"/>
        <end position="106"/>
    </location>
</feature>
<feature type="transmembrane region" description="Helical" evidence="5">
    <location>
        <begin position="208"/>
        <end position="230"/>
    </location>
</feature>
<evidence type="ECO:0000256" key="2">
    <source>
        <dbReference type="ARBA" id="ARBA00022692"/>
    </source>
</evidence>
<evidence type="ECO:0000256" key="4">
    <source>
        <dbReference type="ARBA" id="ARBA00023136"/>
    </source>
</evidence>
<dbReference type="PATRIC" id="fig|320787.5.peg.3194"/>
<dbReference type="EMBL" id="CP012040">
    <property type="protein sequence ID" value="AKP52328.1"/>
    <property type="molecule type" value="Genomic_DNA"/>
</dbReference>
<feature type="transmembrane region" description="Helical" evidence="5">
    <location>
        <begin position="32"/>
        <end position="51"/>
    </location>
</feature>
<dbReference type="Pfam" id="PF01758">
    <property type="entry name" value="SBF"/>
    <property type="match status" value="1"/>
</dbReference>
<protein>
    <submittedName>
        <fullName evidence="6">Bile acid:sodium symporter</fullName>
    </submittedName>
</protein>
<keyword evidence="7" id="KW-1185">Reference proteome</keyword>
<dbReference type="GO" id="GO:0016020">
    <property type="term" value="C:membrane"/>
    <property type="evidence" value="ECO:0007669"/>
    <property type="project" value="UniProtKB-SubCell"/>
</dbReference>
<reference evidence="6 7" key="1">
    <citation type="submission" date="2015-07" db="EMBL/GenBank/DDBJ databases">
        <authorList>
            <person name="Kim K.M."/>
        </authorList>
    </citation>
    <scope>NUCLEOTIDE SEQUENCE [LARGE SCALE GENOMIC DNA]</scope>
    <source>
        <strain evidence="6 7">KCTC 12363</strain>
    </source>
</reference>
<evidence type="ECO:0000256" key="1">
    <source>
        <dbReference type="ARBA" id="ARBA00004141"/>
    </source>
</evidence>
<dbReference type="RefSeq" id="WP_048642559.1">
    <property type="nucleotide sequence ID" value="NZ_CP012040.1"/>
</dbReference>
<dbReference type="InterPro" id="IPR038770">
    <property type="entry name" value="Na+/solute_symporter_sf"/>
</dbReference>
<dbReference type="Gene3D" id="1.20.1530.20">
    <property type="match status" value="1"/>
</dbReference>
<comment type="subcellular location">
    <subcellularLocation>
        <location evidence="1">Membrane</location>
        <topology evidence="1">Multi-pass membrane protein</topology>
    </subcellularLocation>
</comment>
<keyword evidence="2 5" id="KW-0812">Transmembrane</keyword>